<name>A0AAX6SSY6_HETGA</name>
<feature type="region of interest" description="Disordered" evidence="1">
    <location>
        <begin position="1"/>
        <end position="87"/>
    </location>
</feature>
<dbReference type="PANTHER" id="PTHR35665">
    <property type="entry name" value="PROTEIN LKAAEAR1"/>
    <property type="match status" value="1"/>
</dbReference>
<evidence type="ECO:0000313" key="3">
    <source>
        <dbReference type="RefSeq" id="XP_021110980.1"/>
    </source>
</evidence>
<gene>
    <name evidence="3" type="primary">Lkaaear1</name>
</gene>
<dbReference type="PANTHER" id="PTHR35665:SF1">
    <property type="entry name" value="PROTEIN LKAAEAR1"/>
    <property type="match status" value="1"/>
</dbReference>
<reference evidence="3" key="1">
    <citation type="submission" date="2025-08" db="UniProtKB">
        <authorList>
            <consortium name="RefSeq"/>
        </authorList>
    </citation>
    <scope>IDENTIFICATION</scope>
</reference>
<sequence>MPSLGAGPREGRTERATATEPPRPGWALTLEGLGAMPPTQRRRHPLFSDLREDGAAASSLSPRESAELATRMPDPRSWTQSLDQPAGRASPLLSVLKAAEVRGRDRALRLRYIHMRAEEITLLIRQQSSARAAIRVELFLTPQLKPKRVLDPLDRQEVRASPGRGGRPESPHTLSPSPAPQRRHVETILEEAADGSIFPR</sequence>
<dbReference type="RefSeq" id="XP_021110980.1">
    <property type="nucleotide sequence ID" value="XM_021255321.1"/>
</dbReference>
<accession>A0AAX6SSY6</accession>
<dbReference type="AlphaFoldDB" id="A0AAX6SSY6"/>
<evidence type="ECO:0000313" key="2">
    <source>
        <dbReference type="Proteomes" id="UP000694906"/>
    </source>
</evidence>
<proteinExistence type="predicted"/>
<dbReference type="Pfam" id="PF15478">
    <property type="entry name" value="LKAAEAR"/>
    <property type="match status" value="1"/>
</dbReference>
<dbReference type="InterPro" id="IPR029152">
    <property type="entry name" value="LKAAEAR1"/>
</dbReference>
<evidence type="ECO:0000256" key="1">
    <source>
        <dbReference type="SAM" id="MobiDB-lite"/>
    </source>
</evidence>
<keyword evidence="2" id="KW-1185">Reference proteome</keyword>
<feature type="region of interest" description="Disordered" evidence="1">
    <location>
        <begin position="150"/>
        <end position="184"/>
    </location>
</feature>
<dbReference type="GeneID" id="101712325"/>
<dbReference type="CTD" id="198437"/>
<organism evidence="2 3">
    <name type="scientific">Heterocephalus glaber</name>
    <name type="common">Naked mole rat</name>
    <dbReference type="NCBI Taxonomy" id="10181"/>
    <lineage>
        <taxon>Eukaryota</taxon>
        <taxon>Metazoa</taxon>
        <taxon>Chordata</taxon>
        <taxon>Craniata</taxon>
        <taxon>Vertebrata</taxon>
        <taxon>Euteleostomi</taxon>
        <taxon>Mammalia</taxon>
        <taxon>Eutheria</taxon>
        <taxon>Euarchontoglires</taxon>
        <taxon>Glires</taxon>
        <taxon>Rodentia</taxon>
        <taxon>Hystricomorpha</taxon>
        <taxon>Bathyergidae</taxon>
        <taxon>Heterocephalus</taxon>
    </lineage>
</organism>
<dbReference type="Proteomes" id="UP000694906">
    <property type="component" value="Unplaced"/>
</dbReference>
<protein>
    <submittedName>
        <fullName evidence="3">Protein LKAAEAR1 isoform X1</fullName>
    </submittedName>
</protein>